<dbReference type="EMBL" id="CM027689">
    <property type="protein sequence ID" value="KAG0512523.1"/>
    <property type="molecule type" value="Genomic_DNA"/>
</dbReference>
<evidence type="ECO:0000313" key="1">
    <source>
        <dbReference type="EMBL" id="KAG0512523.1"/>
    </source>
</evidence>
<reference evidence="1" key="1">
    <citation type="journal article" date="2019" name="BMC Genomics">
        <title>A new reference genome for Sorghum bicolor reveals high levels of sequence similarity between sweet and grain genotypes: implications for the genetics of sugar metabolism.</title>
        <authorList>
            <person name="Cooper E.A."/>
            <person name="Brenton Z.W."/>
            <person name="Flinn B.S."/>
            <person name="Jenkins J."/>
            <person name="Shu S."/>
            <person name="Flowers D."/>
            <person name="Luo F."/>
            <person name="Wang Y."/>
            <person name="Xia P."/>
            <person name="Barry K."/>
            <person name="Daum C."/>
            <person name="Lipzen A."/>
            <person name="Yoshinaga Y."/>
            <person name="Schmutz J."/>
            <person name="Saski C."/>
            <person name="Vermerris W."/>
            <person name="Kresovich S."/>
        </authorList>
    </citation>
    <scope>NUCLEOTIDE SEQUENCE</scope>
</reference>
<accession>A0A921PY08</accession>
<protein>
    <submittedName>
        <fullName evidence="1">Uncharacterized protein</fullName>
    </submittedName>
</protein>
<dbReference type="Proteomes" id="UP000807115">
    <property type="component" value="Chromosome 10"/>
</dbReference>
<name>A0A921PY08_SORBI</name>
<organism evidence="1 2">
    <name type="scientific">Sorghum bicolor</name>
    <name type="common">Sorghum</name>
    <name type="synonym">Sorghum vulgare</name>
    <dbReference type="NCBI Taxonomy" id="4558"/>
    <lineage>
        <taxon>Eukaryota</taxon>
        <taxon>Viridiplantae</taxon>
        <taxon>Streptophyta</taxon>
        <taxon>Embryophyta</taxon>
        <taxon>Tracheophyta</taxon>
        <taxon>Spermatophyta</taxon>
        <taxon>Magnoliopsida</taxon>
        <taxon>Liliopsida</taxon>
        <taxon>Poales</taxon>
        <taxon>Poaceae</taxon>
        <taxon>PACMAD clade</taxon>
        <taxon>Panicoideae</taxon>
        <taxon>Andropogonodae</taxon>
        <taxon>Andropogoneae</taxon>
        <taxon>Sorghinae</taxon>
        <taxon>Sorghum</taxon>
    </lineage>
</organism>
<evidence type="ECO:0000313" key="2">
    <source>
        <dbReference type="Proteomes" id="UP000807115"/>
    </source>
</evidence>
<sequence>MPFVQGRGSKYCIVMPKRNKYGVRVSMESAKNGPRSKSSCSDLEHTVSAYLVESGAGLRYSHRHQIICHLFMCVLEEQVTAGKEI</sequence>
<reference evidence="1" key="2">
    <citation type="submission" date="2020-10" db="EMBL/GenBank/DDBJ databases">
        <authorList>
            <person name="Cooper E.A."/>
            <person name="Brenton Z.W."/>
            <person name="Flinn B.S."/>
            <person name="Jenkins J."/>
            <person name="Shu S."/>
            <person name="Flowers D."/>
            <person name="Luo F."/>
            <person name="Wang Y."/>
            <person name="Xia P."/>
            <person name="Barry K."/>
            <person name="Daum C."/>
            <person name="Lipzen A."/>
            <person name="Yoshinaga Y."/>
            <person name="Schmutz J."/>
            <person name="Saski C."/>
            <person name="Vermerris W."/>
            <person name="Kresovich S."/>
        </authorList>
    </citation>
    <scope>NUCLEOTIDE SEQUENCE</scope>
</reference>
<gene>
    <name evidence="1" type="ORF">BDA96_10G021400</name>
</gene>
<comment type="caution">
    <text evidence="1">The sequence shown here is derived from an EMBL/GenBank/DDBJ whole genome shotgun (WGS) entry which is preliminary data.</text>
</comment>
<proteinExistence type="predicted"/>
<dbReference type="AlphaFoldDB" id="A0A921PY08"/>